<protein>
    <submittedName>
        <fullName evidence="2">Uncharacterized protein</fullName>
    </submittedName>
</protein>
<sequence length="415" mass="45765">MPVRAPAPPSALLLPRPLRLPAAAARRSFGVSRLCRCPQPQRASEPAPSPADPAGTPPPPPPTPTPPPPTPLSGSATSDSFVDRHASVQQRNLPPVPQSREVSLGVPAGSEPRTQPSKCDAPSGPEPVPQSRQEGDSGSEAGRRPPCAVQPWWKSPPHVDKLVREFEERWVRTREEAFGITKEDEKRRVDERVKAKWENKVVSPHGDDVEKFFGFSNDWVTAAVKTSQPKENGVDPATNPMLFTLRVRPWDEIPRPNVKGERMGIVLNRDKDFRIFIVNAKSVFKGSYRRNFTRKLMRGLLEKYLPTHGRPGSFRADLMRLAGPSALQSRISLLCLASSELADYTSKLQAMITISSPRGSASTKRRRTWQNISCRPWRCATGNCAAFRVGLTARQPTISETGILGARRQATPAAR</sequence>
<reference evidence="2 3" key="1">
    <citation type="journal article" name="Sci. Rep.">
        <title>Genome-scale phylogenetic analyses confirm Olpidium as the closest living zoosporic fungus to the non-flagellated, terrestrial fungi.</title>
        <authorList>
            <person name="Chang Y."/>
            <person name="Rochon D."/>
            <person name="Sekimoto S."/>
            <person name="Wang Y."/>
            <person name="Chovatia M."/>
            <person name="Sandor L."/>
            <person name="Salamov A."/>
            <person name="Grigoriev I.V."/>
            <person name="Stajich J.E."/>
            <person name="Spatafora J.W."/>
        </authorList>
    </citation>
    <scope>NUCLEOTIDE SEQUENCE [LARGE SCALE GENOMIC DNA]</scope>
    <source>
        <strain evidence="2">S191</strain>
    </source>
</reference>
<evidence type="ECO:0000313" key="2">
    <source>
        <dbReference type="EMBL" id="KAG5463675.1"/>
    </source>
</evidence>
<gene>
    <name evidence="2" type="ORF">BJ554DRAFT_5398</name>
</gene>
<feature type="region of interest" description="Disordered" evidence="1">
    <location>
        <begin position="36"/>
        <end position="152"/>
    </location>
</feature>
<evidence type="ECO:0000313" key="3">
    <source>
        <dbReference type="Proteomes" id="UP000673691"/>
    </source>
</evidence>
<organism evidence="2 3">
    <name type="scientific">Olpidium bornovanus</name>
    <dbReference type="NCBI Taxonomy" id="278681"/>
    <lineage>
        <taxon>Eukaryota</taxon>
        <taxon>Fungi</taxon>
        <taxon>Fungi incertae sedis</taxon>
        <taxon>Olpidiomycota</taxon>
        <taxon>Olpidiomycotina</taxon>
        <taxon>Olpidiomycetes</taxon>
        <taxon>Olpidiales</taxon>
        <taxon>Olpidiaceae</taxon>
        <taxon>Olpidium</taxon>
    </lineage>
</organism>
<accession>A0A8H8A2E0</accession>
<evidence type="ECO:0000256" key="1">
    <source>
        <dbReference type="SAM" id="MobiDB-lite"/>
    </source>
</evidence>
<dbReference type="Proteomes" id="UP000673691">
    <property type="component" value="Unassembled WGS sequence"/>
</dbReference>
<proteinExistence type="predicted"/>
<dbReference type="EMBL" id="JAEFCI010000257">
    <property type="protein sequence ID" value="KAG5463675.1"/>
    <property type="molecule type" value="Genomic_DNA"/>
</dbReference>
<dbReference type="AlphaFoldDB" id="A0A8H8A2E0"/>
<feature type="non-terminal residue" evidence="2">
    <location>
        <position position="415"/>
    </location>
</feature>
<keyword evidence="3" id="KW-1185">Reference proteome</keyword>
<comment type="caution">
    <text evidence="2">The sequence shown here is derived from an EMBL/GenBank/DDBJ whole genome shotgun (WGS) entry which is preliminary data.</text>
</comment>
<name>A0A8H8A2E0_9FUNG</name>
<feature type="compositionally biased region" description="Pro residues" evidence="1">
    <location>
        <begin position="47"/>
        <end position="71"/>
    </location>
</feature>